<reference evidence="1 2" key="1">
    <citation type="submission" date="2015-09" db="EMBL/GenBank/DDBJ databases">
        <title>Trachymyrmex zeteki WGS genome.</title>
        <authorList>
            <person name="Nygaard S."/>
            <person name="Hu H."/>
            <person name="Boomsma J."/>
            <person name="Zhang G."/>
        </authorList>
    </citation>
    <scope>NUCLEOTIDE SEQUENCE [LARGE SCALE GENOMIC DNA]</scope>
    <source>
        <strain evidence="1">Tzet28-1</strain>
        <tissue evidence="1">Whole body</tissue>
    </source>
</reference>
<sequence length="43" mass="4777">MKSGVTVTLDQTRVSPQWDVIAVFYDAIVRGNGKRGKKNAGRR</sequence>
<accession>A0A151XKA6</accession>
<dbReference type="Proteomes" id="UP000075809">
    <property type="component" value="Unassembled WGS sequence"/>
</dbReference>
<dbReference type="AlphaFoldDB" id="A0A151XKA6"/>
<keyword evidence="2" id="KW-1185">Reference proteome</keyword>
<dbReference type="EMBL" id="KQ982045">
    <property type="protein sequence ID" value="KYQ60761.1"/>
    <property type="molecule type" value="Genomic_DNA"/>
</dbReference>
<organism evidence="1 2">
    <name type="scientific">Mycetomoellerius zeteki</name>
    <dbReference type="NCBI Taxonomy" id="64791"/>
    <lineage>
        <taxon>Eukaryota</taxon>
        <taxon>Metazoa</taxon>
        <taxon>Ecdysozoa</taxon>
        <taxon>Arthropoda</taxon>
        <taxon>Hexapoda</taxon>
        <taxon>Insecta</taxon>
        <taxon>Pterygota</taxon>
        <taxon>Neoptera</taxon>
        <taxon>Endopterygota</taxon>
        <taxon>Hymenoptera</taxon>
        <taxon>Apocrita</taxon>
        <taxon>Aculeata</taxon>
        <taxon>Formicoidea</taxon>
        <taxon>Formicidae</taxon>
        <taxon>Myrmicinae</taxon>
        <taxon>Mycetomoellerius</taxon>
    </lineage>
</organism>
<evidence type="ECO:0000313" key="1">
    <source>
        <dbReference type="EMBL" id="KYQ60761.1"/>
    </source>
</evidence>
<gene>
    <name evidence="1" type="ORF">ALC60_00208</name>
</gene>
<proteinExistence type="predicted"/>
<protein>
    <submittedName>
        <fullName evidence="1">Uncharacterized protein</fullName>
    </submittedName>
</protein>
<evidence type="ECO:0000313" key="2">
    <source>
        <dbReference type="Proteomes" id="UP000075809"/>
    </source>
</evidence>
<name>A0A151XKA6_9HYME</name>